<gene>
    <name evidence="3" type="ORF">GCM10011609_56010</name>
</gene>
<feature type="signal peptide" evidence="2">
    <location>
        <begin position="1"/>
        <end position="20"/>
    </location>
</feature>
<organism evidence="3 4">
    <name type="scientific">Lentzea pudingi</name>
    <dbReference type="NCBI Taxonomy" id="1789439"/>
    <lineage>
        <taxon>Bacteria</taxon>
        <taxon>Bacillati</taxon>
        <taxon>Actinomycetota</taxon>
        <taxon>Actinomycetes</taxon>
        <taxon>Pseudonocardiales</taxon>
        <taxon>Pseudonocardiaceae</taxon>
        <taxon>Lentzea</taxon>
    </lineage>
</organism>
<feature type="compositionally biased region" description="Basic and acidic residues" evidence="1">
    <location>
        <begin position="159"/>
        <end position="170"/>
    </location>
</feature>
<sequence>MNPKLLIGAAVLLLSACSQAAAPPSNVASLQPSGVVVPSSNAAAPPSDGEQPRLRMDMTEEEKKRFYDAHTACLAENDPNATGTGPGPAGALRPAQYSDEAWKACAKKWPLPPWEMDSDNPTFKDNWHKNVQCLNSRGMKVIETEPGSWTYDGEQTLPEEERRKIEKDCEQEVFGGGRK</sequence>
<evidence type="ECO:0000256" key="2">
    <source>
        <dbReference type="SAM" id="SignalP"/>
    </source>
</evidence>
<dbReference type="EMBL" id="BMNC01000008">
    <property type="protein sequence ID" value="GGN09079.1"/>
    <property type="molecule type" value="Genomic_DNA"/>
</dbReference>
<dbReference type="Proteomes" id="UP000597656">
    <property type="component" value="Unassembled WGS sequence"/>
</dbReference>
<protein>
    <recommendedName>
        <fullName evidence="5">Lipoprotein</fullName>
    </recommendedName>
</protein>
<keyword evidence="2" id="KW-0732">Signal</keyword>
<evidence type="ECO:0000256" key="1">
    <source>
        <dbReference type="SAM" id="MobiDB-lite"/>
    </source>
</evidence>
<feature type="chain" id="PRO_5045511325" description="Lipoprotein" evidence="2">
    <location>
        <begin position="21"/>
        <end position="179"/>
    </location>
</feature>
<feature type="region of interest" description="Disordered" evidence="1">
    <location>
        <begin position="159"/>
        <end position="179"/>
    </location>
</feature>
<dbReference type="RefSeq" id="WP_189157787.1">
    <property type="nucleotide sequence ID" value="NZ_BMNC01000008.1"/>
</dbReference>
<evidence type="ECO:0008006" key="5">
    <source>
        <dbReference type="Google" id="ProtNLM"/>
    </source>
</evidence>
<reference evidence="4" key="1">
    <citation type="journal article" date="2019" name="Int. J. Syst. Evol. Microbiol.">
        <title>The Global Catalogue of Microorganisms (GCM) 10K type strain sequencing project: providing services to taxonomists for standard genome sequencing and annotation.</title>
        <authorList>
            <consortium name="The Broad Institute Genomics Platform"/>
            <consortium name="The Broad Institute Genome Sequencing Center for Infectious Disease"/>
            <person name="Wu L."/>
            <person name="Ma J."/>
        </authorList>
    </citation>
    <scope>NUCLEOTIDE SEQUENCE [LARGE SCALE GENOMIC DNA]</scope>
    <source>
        <strain evidence="4">CGMCC 4.7319</strain>
    </source>
</reference>
<evidence type="ECO:0000313" key="3">
    <source>
        <dbReference type="EMBL" id="GGN09079.1"/>
    </source>
</evidence>
<name>A0ABQ2IK22_9PSEU</name>
<dbReference type="PROSITE" id="PS51257">
    <property type="entry name" value="PROKAR_LIPOPROTEIN"/>
    <property type="match status" value="1"/>
</dbReference>
<keyword evidence="4" id="KW-1185">Reference proteome</keyword>
<evidence type="ECO:0000313" key="4">
    <source>
        <dbReference type="Proteomes" id="UP000597656"/>
    </source>
</evidence>
<comment type="caution">
    <text evidence="3">The sequence shown here is derived from an EMBL/GenBank/DDBJ whole genome shotgun (WGS) entry which is preliminary data.</text>
</comment>
<proteinExistence type="predicted"/>
<accession>A0ABQ2IK22</accession>